<organism evidence="6 7">
    <name type="scientific">Posidoniimonas polymericola</name>
    <dbReference type="NCBI Taxonomy" id="2528002"/>
    <lineage>
        <taxon>Bacteria</taxon>
        <taxon>Pseudomonadati</taxon>
        <taxon>Planctomycetota</taxon>
        <taxon>Planctomycetia</taxon>
        <taxon>Pirellulales</taxon>
        <taxon>Lacipirellulaceae</taxon>
        <taxon>Posidoniimonas</taxon>
    </lineage>
</organism>
<dbReference type="PROSITE" id="PS00149">
    <property type="entry name" value="SULFATASE_2"/>
    <property type="match status" value="1"/>
</dbReference>
<feature type="domain" description="N-sulphoglucosamine sulphohydrolase C-terminal" evidence="5">
    <location>
        <begin position="340"/>
        <end position="493"/>
    </location>
</feature>
<dbReference type="EMBL" id="SJPO01000015">
    <property type="protein sequence ID" value="TWT66757.1"/>
    <property type="molecule type" value="Genomic_DNA"/>
</dbReference>
<feature type="region of interest" description="Disordered" evidence="3">
    <location>
        <begin position="492"/>
        <end position="529"/>
    </location>
</feature>
<dbReference type="InterPro" id="IPR024607">
    <property type="entry name" value="Sulfatase_CS"/>
</dbReference>
<dbReference type="CDD" id="cd16031">
    <property type="entry name" value="G6S_like"/>
    <property type="match status" value="1"/>
</dbReference>
<comment type="similarity">
    <text evidence="1">Belongs to the sulfatase family.</text>
</comment>
<protein>
    <submittedName>
        <fullName evidence="6">Arylsulfatase</fullName>
        <ecNumber evidence="6">3.1.6.1</ecNumber>
    </submittedName>
</protein>
<dbReference type="InterPro" id="IPR017850">
    <property type="entry name" value="Alkaline_phosphatase_core_sf"/>
</dbReference>
<feature type="chain" id="PRO_5022863336" evidence="4">
    <location>
        <begin position="27"/>
        <end position="529"/>
    </location>
</feature>
<dbReference type="GO" id="GO:0004065">
    <property type="term" value="F:arylsulfatase activity"/>
    <property type="evidence" value="ECO:0007669"/>
    <property type="project" value="UniProtKB-EC"/>
</dbReference>
<proteinExistence type="inferred from homology"/>
<evidence type="ECO:0000313" key="6">
    <source>
        <dbReference type="EMBL" id="TWT66757.1"/>
    </source>
</evidence>
<name>A0A5C5XU56_9BACT</name>
<dbReference type="OrthoDB" id="237120at2"/>
<feature type="signal peptide" evidence="4">
    <location>
        <begin position="1"/>
        <end position="26"/>
    </location>
</feature>
<sequence precursor="true">MHGPLFPLSLIASGLLGLCLQGAAIAATTQRPNILLVFTDDHATQAISAYGSRINQTPNIDRLAIEGVRFNRCYVPNSICGPCRAVVLTGKYNHKNGFYTNGNTFDGSQQTFPKLLRKAGYQTAVIGKWHLKSDPTGFDYWDVLKGQGSYYNPVLLSQSGQRRVEGYCTEIVTDLALDWLKKSRDADKPFMLMYQQKAPHREWAPPLSKLHMYDGVTIPEPPTLFEDYSLRGKPAQHQDMTIAETMTPGDLKLTTPSSLNAEQRKVWEQAYGPKNLAMQRANLSGKDLVRWKYQRYIKDYLRCVSSVDDQLGRMLDYLDESGLSENTLVIYSSDQGFYLGEHGWFDKRWMYEESLRTPCLVRWPAVVQPGRFDDHIVSPLDFAETFLEAAGAEIPADMQGRSLMPLLKGEPPEDWRQTFYYHYYEYPAWHYVRKHYGVTDGRYKLIRFYEPGVDSWELYDLLCDPNEINDVAENPVYKPVRERLAAELDRLRSELEVPAEDPPSSKRPAGPPRERKPTDTPYAAPAEAA</sequence>
<evidence type="ECO:0000256" key="1">
    <source>
        <dbReference type="ARBA" id="ARBA00008779"/>
    </source>
</evidence>
<evidence type="ECO:0000256" key="2">
    <source>
        <dbReference type="ARBA" id="ARBA00022801"/>
    </source>
</evidence>
<keyword evidence="4" id="KW-0732">Signal</keyword>
<dbReference type="PANTHER" id="PTHR43108:SF6">
    <property type="entry name" value="N-SULPHOGLUCOSAMINE SULPHOHYDROLASE"/>
    <property type="match status" value="1"/>
</dbReference>
<accession>A0A5C5XU56</accession>
<dbReference type="Pfam" id="PF16347">
    <property type="entry name" value="SGSH_C"/>
    <property type="match status" value="1"/>
</dbReference>
<dbReference type="RefSeq" id="WP_146591421.1">
    <property type="nucleotide sequence ID" value="NZ_SJPO01000015.1"/>
</dbReference>
<dbReference type="SUPFAM" id="SSF53649">
    <property type="entry name" value="Alkaline phosphatase-like"/>
    <property type="match status" value="1"/>
</dbReference>
<keyword evidence="2 6" id="KW-0378">Hydrolase</keyword>
<reference evidence="6 7" key="1">
    <citation type="submission" date="2019-02" db="EMBL/GenBank/DDBJ databases">
        <title>Deep-cultivation of Planctomycetes and their phenomic and genomic characterization uncovers novel biology.</title>
        <authorList>
            <person name="Wiegand S."/>
            <person name="Jogler M."/>
            <person name="Boedeker C."/>
            <person name="Pinto D."/>
            <person name="Vollmers J."/>
            <person name="Rivas-Marin E."/>
            <person name="Kohn T."/>
            <person name="Peeters S.H."/>
            <person name="Heuer A."/>
            <person name="Rast P."/>
            <person name="Oberbeckmann S."/>
            <person name="Bunk B."/>
            <person name="Jeske O."/>
            <person name="Meyerdierks A."/>
            <person name="Storesund J.E."/>
            <person name="Kallscheuer N."/>
            <person name="Luecker S."/>
            <person name="Lage O.M."/>
            <person name="Pohl T."/>
            <person name="Merkel B.J."/>
            <person name="Hornburger P."/>
            <person name="Mueller R.-W."/>
            <person name="Bruemmer F."/>
            <person name="Labrenz M."/>
            <person name="Spormann A.M."/>
            <person name="Op Den Camp H."/>
            <person name="Overmann J."/>
            <person name="Amann R."/>
            <person name="Jetten M.S.M."/>
            <person name="Mascher T."/>
            <person name="Medema M.H."/>
            <person name="Devos D.P."/>
            <person name="Kaster A.-K."/>
            <person name="Ovreas L."/>
            <person name="Rohde M."/>
            <person name="Galperin M.Y."/>
            <person name="Jogler C."/>
        </authorList>
    </citation>
    <scope>NUCLEOTIDE SEQUENCE [LARGE SCALE GENOMIC DNA]</scope>
    <source>
        <strain evidence="6 7">Pla123a</strain>
    </source>
</reference>
<keyword evidence="7" id="KW-1185">Reference proteome</keyword>
<dbReference type="Gene3D" id="3.40.720.10">
    <property type="entry name" value="Alkaline Phosphatase, subunit A"/>
    <property type="match status" value="1"/>
</dbReference>
<gene>
    <name evidence="6" type="primary">atsA_27</name>
    <name evidence="6" type="ORF">Pla123a_46450</name>
</gene>
<comment type="caution">
    <text evidence="6">The sequence shown here is derived from an EMBL/GenBank/DDBJ whole genome shotgun (WGS) entry which is preliminary data.</text>
</comment>
<dbReference type="EC" id="3.1.6.1" evidence="6"/>
<dbReference type="InterPro" id="IPR032506">
    <property type="entry name" value="SGSH_C"/>
</dbReference>
<dbReference type="AlphaFoldDB" id="A0A5C5XU56"/>
<evidence type="ECO:0000259" key="5">
    <source>
        <dbReference type="Pfam" id="PF16347"/>
    </source>
</evidence>
<evidence type="ECO:0000256" key="3">
    <source>
        <dbReference type="SAM" id="MobiDB-lite"/>
    </source>
</evidence>
<dbReference type="PANTHER" id="PTHR43108">
    <property type="entry name" value="N-ACETYLGLUCOSAMINE-6-SULFATASE FAMILY MEMBER"/>
    <property type="match status" value="1"/>
</dbReference>
<evidence type="ECO:0000256" key="4">
    <source>
        <dbReference type="SAM" id="SignalP"/>
    </source>
</evidence>
<dbReference type="Proteomes" id="UP000318478">
    <property type="component" value="Unassembled WGS sequence"/>
</dbReference>
<evidence type="ECO:0000313" key="7">
    <source>
        <dbReference type="Proteomes" id="UP000318478"/>
    </source>
</evidence>